<evidence type="ECO:0000313" key="1">
    <source>
        <dbReference type="EMBL" id="MCU7380820.1"/>
    </source>
</evidence>
<dbReference type="AlphaFoldDB" id="A0A9J6QZC9"/>
<proteinExistence type="predicted"/>
<dbReference type="EMBL" id="JAOSHN010000014">
    <property type="protein sequence ID" value="MCU7380820.1"/>
    <property type="molecule type" value="Genomic_DNA"/>
</dbReference>
<name>A0A9J6QZC9_9FIRM</name>
<comment type="caution">
    <text evidence="1">The sequence shown here is derived from an EMBL/GenBank/DDBJ whole genome shotgun (WGS) entry which is preliminary data.</text>
</comment>
<protein>
    <submittedName>
        <fullName evidence="1">Uncharacterized protein</fullName>
    </submittedName>
</protein>
<sequence>MKESKKALVKDVTKEINAFPENKRNRVLDVMRGMLIMDQLREQEGKDKPKKTG</sequence>
<dbReference type="RefSeq" id="WP_269478816.1">
    <property type="nucleotide sequence ID" value="NZ_JAOSHN010000014.1"/>
</dbReference>
<gene>
    <name evidence="1" type="ORF">OBO34_21125</name>
</gene>
<accession>A0A9J6QZC9</accession>
<dbReference type="Proteomes" id="UP001065549">
    <property type="component" value="Unassembled WGS sequence"/>
</dbReference>
<reference evidence="1" key="1">
    <citation type="submission" date="2022-09" db="EMBL/GenBank/DDBJ databases">
        <title>Culturomic study of gut microbiota in children with autism spectrum disorder.</title>
        <authorList>
            <person name="Efimov B.A."/>
            <person name="Chaplin A.V."/>
            <person name="Sokolova S.R."/>
            <person name="Pikina A.P."/>
            <person name="Korzhanova M."/>
            <person name="Belova V."/>
            <person name="Korostin D."/>
        </authorList>
    </citation>
    <scope>NUCLEOTIDE SEQUENCE</scope>
    <source>
        <strain evidence="1">ASD5510</strain>
    </source>
</reference>
<keyword evidence="2" id="KW-1185">Reference proteome</keyword>
<evidence type="ECO:0000313" key="2">
    <source>
        <dbReference type="Proteomes" id="UP001065549"/>
    </source>
</evidence>
<organism evidence="1 2">
    <name type="scientific">Hominibacterium faecale</name>
    <dbReference type="NCBI Taxonomy" id="2839743"/>
    <lineage>
        <taxon>Bacteria</taxon>
        <taxon>Bacillati</taxon>
        <taxon>Bacillota</taxon>
        <taxon>Clostridia</taxon>
        <taxon>Peptostreptococcales</taxon>
        <taxon>Anaerovoracaceae</taxon>
        <taxon>Hominibacterium</taxon>
    </lineage>
</organism>